<dbReference type="InterPro" id="IPR036390">
    <property type="entry name" value="WH_DNA-bd_sf"/>
</dbReference>
<evidence type="ECO:0000313" key="10">
    <source>
        <dbReference type="EMBL" id="AGN53400.1"/>
    </source>
</evidence>
<dbReference type="GO" id="GO:0043565">
    <property type="term" value="F:sequence-specific DNA binding"/>
    <property type="evidence" value="ECO:0007669"/>
    <property type="project" value="InterPro"/>
</dbReference>
<evidence type="ECO:0000256" key="6">
    <source>
        <dbReference type="ARBA" id="ARBA00023242"/>
    </source>
</evidence>
<evidence type="ECO:0000256" key="5">
    <source>
        <dbReference type="ARBA" id="ARBA00023163"/>
    </source>
</evidence>
<dbReference type="PROSITE" id="PS00434">
    <property type="entry name" value="HSF_DOMAIN"/>
    <property type="match status" value="1"/>
</dbReference>
<keyword evidence="6" id="KW-0539">Nucleus</keyword>
<keyword evidence="8" id="KW-0175">Coiled coil</keyword>
<evidence type="ECO:0000256" key="1">
    <source>
        <dbReference type="ARBA" id="ARBA00004123"/>
    </source>
</evidence>
<dbReference type="AlphaFoldDB" id="R9UCW8"/>
<reference evidence="10" key="1">
    <citation type="journal article" date="2014" name="Fish Shellfish Immunol.">
        <title>Molecular cloning, characterization and expression analysis of three heat shock responsive genes from Haliotis diversicolor.</title>
        <authorList>
            <person name="Huang Y."/>
            <person name="Cai X."/>
            <person name="Zou Z."/>
            <person name="Wang S."/>
            <person name="Wang G."/>
            <person name="Wang Y."/>
            <person name="Zhang Z."/>
        </authorList>
    </citation>
    <scope>NUCLEOTIDE SEQUENCE</scope>
</reference>
<organism evidence="10">
    <name type="scientific">Haliotis diversicolor</name>
    <name type="common">Abalone</name>
    <name type="synonym">Sulculus diversicolor</name>
    <dbReference type="NCBI Taxonomy" id="36095"/>
    <lineage>
        <taxon>Eukaryota</taxon>
        <taxon>Metazoa</taxon>
        <taxon>Spiralia</taxon>
        <taxon>Lophotrochozoa</taxon>
        <taxon>Mollusca</taxon>
        <taxon>Gastropoda</taxon>
        <taxon>Vetigastropoda</taxon>
        <taxon>Lepetellida</taxon>
        <taxon>Haliotoidea</taxon>
        <taxon>Haliotidae</taxon>
        <taxon>Haliotis</taxon>
    </lineage>
</organism>
<dbReference type="FunFam" id="1.10.10.10:FF:000027">
    <property type="entry name" value="Heat shock transcription factor 1"/>
    <property type="match status" value="1"/>
</dbReference>
<evidence type="ECO:0000256" key="8">
    <source>
        <dbReference type="SAM" id="Coils"/>
    </source>
</evidence>
<dbReference type="Pfam" id="PF00447">
    <property type="entry name" value="HSF_DNA-bind"/>
    <property type="match status" value="1"/>
</dbReference>
<sequence>MYSVTDNNDTGTVPAFLKKLWLLVEDPGWNDLICWGEGGTSFHVYDQSRFAREVLPLYFKHSNIASFIRQLNMYGFRKVMSVDQGSLKVEKDDLEFHHVYFQQGHEELMENIKRKVSPGVKVESIKLKQEDVSKVLADVRNLRGKQDTITAKMDTLKRENEALWREVANLRQKHLNTAKMDTLKRENEALWREVANLRQKHLKQQQIVNKLIQFLVTLVRGNRGIPTNSRKRVMPLMLNNASQISAKQPKLSRQLSIEETSKPYTVQSPSTSEIDFTQPQASGPIIHEVTDSLPNLNPEVIDDDEISPDALLNDVVPISLVPNVSSLVTPPAFTPTPTPAVNVPTTATSVMGLQVTSTPITATSVIPTDTIDRNDVNEQLDILQTDINELKDLSSGGQYSLDSSVLLGLFSPESPLSKAADTTLMTNQDGNKSGNTGTILGNELIQYEPQEDLSNLPLFDLGDTGLTLSGLEYVNDNIDNSLAGNSLPESRPTELLTPQIDPDLFLTNVKKEKDN</sequence>
<feature type="domain" description="HSF-type DNA-binding" evidence="9">
    <location>
        <begin position="55"/>
        <end position="79"/>
    </location>
</feature>
<dbReference type="GO" id="GO:0005634">
    <property type="term" value="C:nucleus"/>
    <property type="evidence" value="ECO:0007669"/>
    <property type="project" value="UniProtKB-SubCell"/>
</dbReference>
<evidence type="ECO:0000256" key="4">
    <source>
        <dbReference type="ARBA" id="ARBA00023125"/>
    </source>
</evidence>
<evidence type="ECO:0000256" key="3">
    <source>
        <dbReference type="ARBA" id="ARBA00023015"/>
    </source>
</evidence>
<dbReference type="PANTHER" id="PTHR10015:SF427">
    <property type="entry name" value="HEAT SHOCK FACTOR PROTEIN"/>
    <property type="match status" value="1"/>
</dbReference>
<comment type="similarity">
    <text evidence="2 7">Belongs to the HSF family.</text>
</comment>
<evidence type="ECO:0000259" key="9">
    <source>
        <dbReference type="PROSITE" id="PS00434"/>
    </source>
</evidence>
<keyword evidence="4" id="KW-0238">DNA-binding</keyword>
<dbReference type="InterPro" id="IPR000232">
    <property type="entry name" value="HSF_DNA-bd"/>
</dbReference>
<dbReference type="SUPFAM" id="SSF46785">
    <property type="entry name" value="Winged helix' DNA-binding domain"/>
    <property type="match status" value="1"/>
</dbReference>
<comment type="subcellular location">
    <subcellularLocation>
        <location evidence="1">Nucleus</location>
    </subcellularLocation>
</comment>
<keyword evidence="10" id="KW-0346">Stress response</keyword>
<keyword evidence="3" id="KW-0805">Transcription regulation</keyword>
<name>R9UCW8_HALDV</name>
<dbReference type="GO" id="GO:0003700">
    <property type="term" value="F:DNA-binding transcription factor activity"/>
    <property type="evidence" value="ECO:0007669"/>
    <property type="project" value="InterPro"/>
</dbReference>
<accession>R9UCW8</accession>
<feature type="coiled-coil region" evidence="8">
    <location>
        <begin position="139"/>
        <end position="200"/>
    </location>
</feature>
<proteinExistence type="evidence at transcript level"/>
<protein>
    <submittedName>
        <fullName evidence="10">Heat shock factor 1</fullName>
    </submittedName>
</protein>
<dbReference type="PRINTS" id="PR00056">
    <property type="entry name" value="HSFDOMAIN"/>
</dbReference>
<evidence type="ECO:0000256" key="7">
    <source>
        <dbReference type="RuleBase" id="RU004020"/>
    </source>
</evidence>
<evidence type="ECO:0000256" key="2">
    <source>
        <dbReference type="ARBA" id="ARBA00006403"/>
    </source>
</evidence>
<dbReference type="EMBL" id="KC688315">
    <property type="protein sequence ID" value="AGN53400.1"/>
    <property type="molecule type" value="mRNA"/>
</dbReference>
<keyword evidence="5" id="KW-0804">Transcription</keyword>
<dbReference type="SMART" id="SM00415">
    <property type="entry name" value="HSF"/>
    <property type="match status" value="1"/>
</dbReference>
<dbReference type="InterPro" id="IPR036388">
    <property type="entry name" value="WH-like_DNA-bd_sf"/>
</dbReference>
<dbReference type="PANTHER" id="PTHR10015">
    <property type="entry name" value="HEAT SHOCK TRANSCRIPTION FACTOR"/>
    <property type="match status" value="1"/>
</dbReference>
<dbReference type="Gene3D" id="1.10.10.10">
    <property type="entry name" value="Winged helix-like DNA-binding domain superfamily/Winged helix DNA-binding domain"/>
    <property type="match status" value="1"/>
</dbReference>